<dbReference type="OrthoDB" id="5890312at2"/>
<keyword evidence="1" id="KW-0812">Transmembrane</keyword>
<proteinExistence type="predicted"/>
<protein>
    <submittedName>
        <fullName evidence="2">Membrane protein</fullName>
    </submittedName>
</protein>
<sequence>MYHFSHKIWIPFVTVFAFFIASLLLTSQLSSSLRTNNPFSVSEVTSGCPQQDHSVSGKYELDKHHCCASMCLLKVPCGQSISVGLTILATRSLILEDRVDKAIVRSKTLFRPPIV</sequence>
<organism evidence="2 3">
    <name type="scientific">Aliivibrio wodanis</name>
    <dbReference type="NCBI Taxonomy" id="80852"/>
    <lineage>
        <taxon>Bacteria</taxon>
        <taxon>Pseudomonadati</taxon>
        <taxon>Pseudomonadota</taxon>
        <taxon>Gammaproteobacteria</taxon>
        <taxon>Vibrionales</taxon>
        <taxon>Vibrionaceae</taxon>
        <taxon>Aliivibrio</taxon>
    </lineage>
</organism>
<evidence type="ECO:0000313" key="3">
    <source>
        <dbReference type="Proteomes" id="UP000032427"/>
    </source>
</evidence>
<evidence type="ECO:0000256" key="1">
    <source>
        <dbReference type="SAM" id="Phobius"/>
    </source>
</evidence>
<gene>
    <name evidence="2" type="ORF">AWOD_I_0624</name>
</gene>
<name>A0A090IN52_9GAMM</name>
<evidence type="ECO:0000313" key="2">
    <source>
        <dbReference type="EMBL" id="CED70718.1"/>
    </source>
</evidence>
<keyword evidence="1" id="KW-0472">Membrane</keyword>
<dbReference type="HOGENOM" id="CLU_2002952_0_0_6"/>
<keyword evidence="3" id="KW-1185">Reference proteome</keyword>
<dbReference type="PATRIC" id="fig|80852.17.peg.632"/>
<dbReference type="Proteomes" id="UP000032427">
    <property type="component" value="Chromosome 1"/>
</dbReference>
<dbReference type="GeneID" id="28540184"/>
<feature type="transmembrane region" description="Helical" evidence="1">
    <location>
        <begin position="6"/>
        <end position="25"/>
    </location>
</feature>
<keyword evidence="1" id="KW-1133">Transmembrane helix</keyword>
<dbReference type="AlphaFoldDB" id="A0A090IN52"/>
<dbReference type="KEGG" id="awd:AWOD_I_0624"/>
<accession>A0A090IN52</accession>
<dbReference type="EMBL" id="LN554846">
    <property type="protein sequence ID" value="CED70718.1"/>
    <property type="molecule type" value="Genomic_DNA"/>
</dbReference>
<reference evidence="3" key="1">
    <citation type="submission" date="2014-09" db="EMBL/GenBank/DDBJ databases">
        <authorList>
            <person name="Hjerde E."/>
        </authorList>
    </citation>
    <scope>NUCLEOTIDE SEQUENCE [LARGE SCALE GENOMIC DNA]</scope>
    <source>
        <strain evidence="3">06/09/139</strain>
    </source>
</reference>